<dbReference type="EMBL" id="CP022983">
    <property type="protein sequence ID" value="ASV66311.1"/>
    <property type="molecule type" value="Genomic_DNA"/>
</dbReference>
<accession>A0A248TDM6</accession>
<evidence type="ECO:0000313" key="10">
    <source>
        <dbReference type="Proteomes" id="UP000215137"/>
    </source>
</evidence>
<dbReference type="InterPro" id="IPR037250">
    <property type="entry name" value="NEAT_dom_sf"/>
</dbReference>
<evidence type="ECO:0000256" key="1">
    <source>
        <dbReference type="ARBA" id="ARBA00004168"/>
    </source>
</evidence>
<dbReference type="PANTHER" id="PTHR37824:SF1">
    <property type="entry name" value="IRON-REGULATED SURFACE DETERMINANT PROTEIN C"/>
    <property type="match status" value="1"/>
</dbReference>
<dbReference type="InterPro" id="IPR050436">
    <property type="entry name" value="IsdA"/>
</dbReference>
<evidence type="ECO:0000256" key="2">
    <source>
        <dbReference type="ARBA" id="ARBA00022512"/>
    </source>
</evidence>
<dbReference type="InterPro" id="IPR006635">
    <property type="entry name" value="NEAT_dom"/>
</dbReference>
<dbReference type="KEGG" id="bko:CKF48_02525"/>
<dbReference type="Gene3D" id="2.60.40.1850">
    <property type="match status" value="1"/>
</dbReference>
<reference evidence="9 10" key="1">
    <citation type="submission" date="2017-08" db="EMBL/GenBank/DDBJ databases">
        <title>Complete Genome Sequence of Bacillus kochii Oregon-R-modENCODE STRAIN BDGP4, isolated from Drosophila melanogaster gut.</title>
        <authorList>
            <person name="Wan K.H."/>
            <person name="Yu C."/>
            <person name="Park S."/>
            <person name="Hammonds A.S."/>
            <person name="Booth B.W."/>
            <person name="Celniker S.E."/>
        </authorList>
    </citation>
    <scope>NUCLEOTIDE SEQUENCE [LARGE SCALE GENOMIC DNA]</scope>
    <source>
        <strain evidence="9 10">BDGP4</strain>
    </source>
</reference>
<keyword evidence="2" id="KW-0134">Cell wall</keyword>
<keyword evidence="7" id="KW-1133">Transmembrane helix</keyword>
<evidence type="ECO:0000313" key="9">
    <source>
        <dbReference type="EMBL" id="ASV66311.1"/>
    </source>
</evidence>
<feature type="region of interest" description="Disordered" evidence="6">
    <location>
        <begin position="160"/>
        <end position="183"/>
    </location>
</feature>
<evidence type="ECO:0000256" key="4">
    <source>
        <dbReference type="ARBA" id="ARBA00022729"/>
    </source>
</evidence>
<evidence type="ECO:0000256" key="3">
    <source>
        <dbReference type="ARBA" id="ARBA00022525"/>
    </source>
</evidence>
<dbReference type="PANTHER" id="PTHR37824">
    <property type="entry name" value="IRON-REGULATED SURFACE DETERMINANT PROTEIN C"/>
    <property type="match status" value="1"/>
</dbReference>
<dbReference type="AlphaFoldDB" id="A0A248TDM6"/>
<comment type="subcellular location">
    <subcellularLocation>
        <location evidence="1">Secreted</location>
        <location evidence="1">Cell wall</location>
        <topology evidence="1">Peptidoglycan-anchor</topology>
    </subcellularLocation>
</comment>
<dbReference type="CDD" id="cd06920">
    <property type="entry name" value="NEAT"/>
    <property type="match status" value="1"/>
</dbReference>
<gene>
    <name evidence="9" type="ORF">CKF48_02525</name>
</gene>
<keyword evidence="10" id="KW-1185">Reference proteome</keyword>
<protein>
    <recommendedName>
        <fullName evidence="8">NEAT domain-containing protein</fullName>
    </recommendedName>
</protein>
<proteinExistence type="predicted"/>
<dbReference type="PROSITE" id="PS50978">
    <property type="entry name" value="NEAT"/>
    <property type="match status" value="1"/>
</dbReference>
<feature type="transmembrane region" description="Helical" evidence="7">
    <location>
        <begin position="20"/>
        <end position="40"/>
    </location>
</feature>
<evidence type="ECO:0000256" key="7">
    <source>
        <dbReference type="SAM" id="Phobius"/>
    </source>
</evidence>
<keyword evidence="3" id="KW-0964">Secreted</keyword>
<keyword evidence="4" id="KW-0732">Signal</keyword>
<dbReference type="Proteomes" id="UP000215137">
    <property type="component" value="Chromosome"/>
</dbReference>
<keyword evidence="7" id="KW-0472">Membrane</keyword>
<evidence type="ECO:0000256" key="5">
    <source>
        <dbReference type="ARBA" id="ARBA00023088"/>
    </source>
</evidence>
<feature type="domain" description="NEAT" evidence="8">
    <location>
        <begin position="40"/>
        <end position="153"/>
    </location>
</feature>
<organism evidence="9 10">
    <name type="scientific">Cytobacillus kochii</name>
    <dbReference type="NCBI Taxonomy" id="859143"/>
    <lineage>
        <taxon>Bacteria</taxon>
        <taxon>Bacillati</taxon>
        <taxon>Bacillota</taxon>
        <taxon>Bacilli</taxon>
        <taxon>Bacillales</taxon>
        <taxon>Bacillaceae</taxon>
        <taxon>Cytobacillus</taxon>
    </lineage>
</organism>
<sequence length="219" mass="23626">MIINYIEEGIFLLVKKFSALLLSVIVFLVITPALHTSAALTDGTYSVSYSVIKPDSGSASMADGYFAKPAKVKVEGGKITVQLTTTSSMIKDFQVESKNVSVLSTSGENETVQFTVNSISQPVNAKIHVVADASYDHWYSIRLSFDEANAKLIEAATNNQETAPASSGGEEDNNTSGQNQEQEVVANPETGDNVQLYVLLAIGAALFILFTYQKQMKRG</sequence>
<feature type="transmembrane region" description="Helical" evidence="7">
    <location>
        <begin position="194"/>
        <end position="212"/>
    </location>
</feature>
<dbReference type="SUPFAM" id="SSF158911">
    <property type="entry name" value="NEAT domain-like"/>
    <property type="match status" value="1"/>
</dbReference>
<dbReference type="SMART" id="SM00725">
    <property type="entry name" value="NEAT"/>
    <property type="match status" value="1"/>
</dbReference>
<name>A0A248TDM6_9BACI</name>
<keyword evidence="7" id="KW-0812">Transmembrane</keyword>
<keyword evidence="5" id="KW-0572">Peptidoglycan-anchor</keyword>
<evidence type="ECO:0000259" key="8">
    <source>
        <dbReference type="PROSITE" id="PS50978"/>
    </source>
</evidence>
<dbReference type="Pfam" id="PF05031">
    <property type="entry name" value="NEAT"/>
    <property type="match status" value="1"/>
</dbReference>
<evidence type="ECO:0000256" key="6">
    <source>
        <dbReference type="SAM" id="MobiDB-lite"/>
    </source>
</evidence>